<dbReference type="AlphaFoldDB" id="A0A5N5T3H5"/>
<protein>
    <submittedName>
        <fullName evidence="3">WW domain-binding protein 2</fullName>
    </submittedName>
</protein>
<dbReference type="InterPro" id="IPR044852">
    <property type="entry name" value="WBP2-like"/>
</dbReference>
<evidence type="ECO:0000313" key="4">
    <source>
        <dbReference type="Proteomes" id="UP000326759"/>
    </source>
</evidence>
<dbReference type="SUPFAM" id="SSF50729">
    <property type="entry name" value="PH domain-like"/>
    <property type="match status" value="1"/>
</dbReference>
<proteinExistence type="predicted"/>
<name>A0A5N5T3H5_9CRUS</name>
<evidence type="ECO:0000259" key="2">
    <source>
        <dbReference type="Pfam" id="PF02893"/>
    </source>
</evidence>
<dbReference type="Gene3D" id="2.30.29.30">
    <property type="entry name" value="Pleckstrin-homology domain (PH domain)/Phosphotyrosine-binding domain (PTB)"/>
    <property type="match status" value="1"/>
</dbReference>
<dbReference type="InterPro" id="IPR011993">
    <property type="entry name" value="PH-like_dom_sf"/>
</dbReference>
<sequence>MALNSSHAGKGVLLYSGECIILFCDNVTMEFGGSLPDIMKGSKTGRLYLTTHRMIFNNKNAKDPLQSFATPFFCLKKVELEQPVFGANYIKGYVKAQSNGGFSGEAKFKLTFKHATQNVNQAWREAPPPYTPPTCPYNYAPPPAYAPPQAGYYGWVPPTTTFPERPPNDGVYMYEAPPPYPGLSPQGAYPPQSNGYAPPAGYPGNQGPGAIGFSIPDSHPKAQEANQSAYYDPNNPQYAYVPPPAYSPTAPSYNDVNKKTD</sequence>
<dbReference type="PANTHER" id="PTHR31606">
    <property type="entry name" value="WW DOMAIN BINDING PROTEIN 2, ISOFORM E"/>
    <property type="match status" value="1"/>
</dbReference>
<accession>A0A5N5T3H5</accession>
<dbReference type="PANTHER" id="PTHR31606:SF1">
    <property type="entry name" value="WW DOMAIN BINDING PROTEIN 2, ISOFORM E"/>
    <property type="match status" value="1"/>
</dbReference>
<comment type="caution">
    <text evidence="3">The sequence shown here is derived from an EMBL/GenBank/DDBJ whole genome shotgun (WGS) entry which is preliminary data.</text>
</comment>
<dbReference type="GO" id="GO:0005634">
    <property type="term" value="C:nucleus"/>
    <property type="evidence" value="ECO:0007669"/>
    <property type="project" value="TreeGrafter"/>
</dbReference>
<dbReference type="InterPro" id="IPR004182">
    <property type="entry name" value="GRAM"/>
</dbReference>
<reference evidence="3 4" key="1">
    <citation type="journal article" date="2019" name="PLoS Biol.">
        <title>Sex chromosomes control vertical transmission of feminizing Wolbachia symbionts in an isopod.</title>
        <authorList>
            <person name="Becking T."/>
            <person name="Chebbi M.A."/>
            <person name="Giraud I."/>
            <person name="Moumen B."/>
            <person name="Laverre T."/>
            <person name="Caubet Y."/>
            <person name="Peccoud J."/>
            <person name="Gilbert C."/>
            <person name="Cordaux R."/>
        </authorList>
    </citation>
    <scope>NUCLEOTIDE SEQUENCE [LARGE SCALE GENOMIC DNA]</scope>
    <source>
        <strain evidence="3">ANa2</strain>
        <tissue evidence="3">Whole body excluding digestive tract and cuticle</tissue>
    </source>
</reference>
<feature type="domain" description="GRAM" evidence="2">
    <location>
        <begin position="23"/>
        <end position="115"/>
    </location>
</feature>
<dbReference type="GO" id="GO:0031490">
    <property type="term" value="F:chromatin DNA binding"/>
    <property type="evidence" value="ECO:0007669"/>
    <property type="project" value="TreeGrafter"/>
</dbReference>
<dbReference type="GO" id="GO:0003713">
    <property type="term" value="F:transcription coactivator activity"/>
    <property type="evidence" value="ECO:0007669"/>
    <property type="project" value="InterPro"/>
</dbReference>
<feature type="region of interest" description="Disordered" evidence="1">
    <location>
        <begin position="183"/>
        <end position="261"/>
    </location>
</feature>
<evidence type="ECO:0000256" key="1">
    <source>
        <dbReference type="SAM" id="MobiDB-lite"/>
    </source>
</evidence>
<evidence type="ECO:0000313" key="3">
    <source>
        <dbReference type="EMBL" id="KAB7500569.1"/>
    </source>
</evidence>
<keyword evidence="4" id="KW-1185">Reference proteome</keyword>
<dbReference type="EMBL" id="SEYY01013599">
    <property type="protein sequence ID" value="KAB7500569.1"/>
    <property type="molecule type" value="Genomic_DNA"/>
</dbReference>
<organism evidence="3 4">
    <name type="scientific">Armadillidium nasatum</name>
    <dbReference type="NCBI Taxonomy" id="96803"/>
    <lineage>
        <taxon>Eukaryota</taxon>
        <taxon>Metazoa</taxon>
        <taxon>Ecdysozoa</taxon>
        <taxon>Arthropoda</taxon>
        <taxon>Crustacea</taxon>
        <taxon>Multicrustacea</taxon>
        <taxon>Malacostraca</taxon>
        <taxon>Eumalacostraca</taxon>
        <taxon>Peracarida</taxon>
        <taxon>Isopoda</taxon>
        <taxon>Oniscidea</taxon>
        <taxon>Crinocheta</taxon>
        <taxon>Armadillidiidae</taxon>
        <taxon>Armadillidium</taxon>
    </lineage>
</organism>
<dbReference type="Proteomes" id="UP000326759">
    <property type="component" value="Unassembled WGS sequence"/>
</dbReference>
<dbReference type="Pfam" id="PF02893">
    <property type="entry name" value="GRAM"/>
    <property type="match status" value="1"/>
</dbReference>
<dbReference type="OrthoDB" id="1259151at2759"/>
<dbReference type="CDD" id="cd13214">
    <property type="entry name" value="PH-GRAM_WBP2"/>
    <property type="match status" value="1"/>
</dbReference>
<gene>
    <name evidence="3" type="primary">WBP2</name>
    <name evidence="3" type="ORF">Anas_07114</name>
</gene>